<protein>
    <recommendedName>
        <fullName evidence="8">HMA domain-containing protein</fullName>
    </recommendedName>
</protein>
<comment type="subcellular location">
    <subcellularLocation>
        <location evidence="1 7">Membrane</location>
    </subcellularLocation>
</comment>
<dbReference type="SFLD" id="SFLDS00003">
    <property type="entry name" value="Haloacid_Dehalogenase"/>
    <property type="match status" value="1"/>
</dbReference>
<dbReference type="InterPro" id="IPR023298">
    <property type="entry name" value="ATPase_P-typ_TM_dom_sf"/>
</dbReference>
<feature type="transmembrane region" description="Helical" evidence="7">
    <location>
        <begin position="579"/>
        <end position="600"/>
    </location>
</feature>
<dbReference type="GO" id="GO:0005524">
    <property type="term" value="F:ATP binding"/>
    <property type="evidence" value="ECO:0007669"/>
    <property type="project" value="UniProtKB-UniRule"/>
</dbReference>
<sequence>MCQQQSADHSAKTGKDNDCGEEACCAQQTDDSDDAQIHNLKFDADTCCGDGEKGLEVGGCCGKESRGEIEKSEPEEDHCVEGCCSDAKETELGEDDCQIGCCGEVKQTELKGGCQTECCDDAVKVQVEDDNCQKACCGEANKTETQADDFQRGCCGEAKNPESEEDDCQQGCCGGKKSDITGDVCQDAYCGQTLAPHKEPCKEESGKSKGNMSCRAAAGHSDSKKKSGCVKEVNVSCRERETCQSVDSSTSRISNITDELETCSAHLEAAIRKFTAFIEAGICICRGIMPREDICCNAKKRDAISGPRLRRKEGELSKGTSSAVFISSHEYLRHEKRKPTFSCQRKISGTDLPSAQHEVYDKASVSRATVKQPKFSTKAISSVVKVQAKGTDEEQPAVHEHVTFTITGMTCTGCVKKIIGVFNHVSGVSNVNVNYVAGKAECDVDLRVIAADQALSKLERETGFKCTRTFSTILALDELMTKEDAQRLEEANLAGIRSVDCVGKGLYEISFDPAIIGARTILSSTNGRLAPPRKDKTLASGQKALFLKLFSFIAAAIMTIPVVVLAWANTPVSYNTKSIISLILATGVQLVAVPEFYIPALKALIFSRSIEMDMLVVISVSAAYLYSVVAFGLTHAGYLLEEGEFFETSTLLITLVLLGRLVSTFAKLRAVSAVSLRSLQAETAYLEQGDPDPVEIDARLLEYDDVIRIPPHSRIVTDGLVIQGSSAVDESMLTGETTPVSKTEGSVVIAGTINDTGPLRVRTTRLPGQNSISDITDLVSDALGTKPKLQDLADMIAGYFVPVVVAIALVVLIIWLIVAVRVRHEHAGGTIGTAITYAIAVLAISCPCALGLAVPMVLVVAGGVAAKNGIIIKSAGATERGFKVTDVIFDKTGTLTLGDLQVIHEEVRSNHVLRLDVLGLAYSLVQDNEHPVPRALAAHLRGKHISHVKLKNVESMPGCGITATWNGQVVRAGNSSWLNVPTHPDVTNIQSQGLTVFCITLNNDLVGTFGLQATTRPEAHFTIGRLQARGIKCHIVSGDNAAAVKALAQSLQIPEVNVAAQKKPEEKLAYIKALQASTGDSNKNRKVLFVGDGTNDAAAIAQADLGLQIGDASDISRAAADVVLLGGLDGIITLLEVSRAAFIRITFNFVWSGVYNVLAILLASGAFVRFRVPPAYAGLGEIVSVLPVIAVGFSMTLIKFGKTNAAH</sequence>
<keyword evidence="7" id="KW-0067">ATP-binding</keyword>
<keyword evidence="3 7" id="KW-0479">Metal-binding</keyword>
<dbReference type="SUPFAM" id="SSF55008">
    <property type="entry name" value="HMA, heavy metal-associated domain"/>
    <property type="match status" value="1"/>
</dbReference>
<dbReference type="RefSeq" id="XP_016626769.1">
    <property type="nucleotide sequence ID" value="XM_016782163.1"/>
</dbReference>
<keyword evidence="10" id="KW-1185">Reference proteome</keyword>
<dbReference type="Gene3D" id="3.30.70.100">
    <property type="match status" value="1"/>
</dbReference>
<evidence type="ECO:0000256" key="1">
    <source>
        <dbReference type="ARBA" id="ARBA00004370"/>
    </source>
</evidence>
<dbReference type="Pfam" id="PF00122">
    <property type="entry name" value="E1-E2_ATPase"/>
    <property type="match status" value="1"/>
</dbReference>
<dbReference type="PROSITE" id="PS00154">
    <property type="entry name" value="ATPASE_E1_E2"/>
    <property type="match status" value="1"/>
</dbReference>
<dbReference type="Pfam" id="PF00403">
    <property type="entry name" value="HMA"/>
    <property type="match status" value="1"/>
</dbReference>
<dbReference type="InterPro" id="IPR006121">
    <property type="entry name" value="HMA_dom"/>
</dbReference>
<proteinExistence type="inferred from homology"/>
<dbReference type="Gene3D" id="3.40.50.1000">
    <property type="entry name" value="HAD superfamily/HAD-like"/>
    <property type="match status" value="1"/>
</dbReference>
<keyword evidence="7" id="KW-0547">Nucleotide-binding</keyword>
<dbReference type="Pfam" id="PF00702">
    <property type="entry name" value="Hydrolase"/>
    <property type="match status" value="1"/>
</dbReference>
<dbReference type="InterPro" id="IPR056236">
    <property type="entry name" value="HMA_PCA1"/>
</dbReference>
<reference evidence="9 10" key="1">
    <citation type="submission" date="2015-01" db="EMBL/GenBank/DDBJ databases">
        <title>The Genome Sequence of Fonsecaea multimorphosa CBS 102226.</title>
        <authorList>
            <consortium name="The Broad Institute Genomics Platform"/>
            <person name="Cuomo C."/>
            <person name="de Hoog S."/>
            <person name="Gorbushina A."/>
            <person name="Stielow B."/>
            <person name="Teixiera M."/>
            <person name="Abouelleil A."/>
            <person name="Chapman S.B."/>
            <person name="Priest M."/>
            <person name="Young S.K."/>
            <person name="Wortman J."/>
            <person name="Nusbaum C."/>
            <person name="Birren B."/>
        </authorList>
    </citation>
    <scope>NUCLEOTIDE SEQUENCE [LARGE SCALE GENOMIC DNA]</scope>
    <source>
        <strain evidence="9 10">CBS 102226</strain>
    </source>
</reference>
<dbReference type="GO" id="GO:0046872">
    <property type="term" value="F:metal ion binding"/>
    <property type="evidence" value="ECO:0007669"/>
    <property type="project" value="UniProtKB-KW"/>
</dbReference>
<comment type="similarity">
    <text evidence="7">Belongs to the cation transport ATPase (P-type) (TC 3.A.3) family. Type IB subfamily.</text>
</comment>
<dbReference type="PANTHER" id="PTHR46594">
    <property type="entry name" value="P-TYPE CATION-TRANSPORTING ATPASE"/>
    <property type="match status" value="1"/>
</dbReference>
<feature type="transmembrane region" description="Helical" evidence="7">
    <location>
        <begin position="837"/>
        <end position="864"/>
    </location>
</feature>
<feature type="transmembrane region" description="Helical" evidence="7">
    <location>
        <begin position="1176"/>
        <end position="1198"/>
    </location>
</feature>
<dbReference type="InterPro" id="IPR036412">
    <property type="entry name" value="HAD-like_sf"/>
</dbReference>
<dbReference type="SUPFAM" id="SSF56784">
    <property type="entry name" value="HAD-like"/>
    <property type="match status" value="1"/>
</dbReference>
<evidence type="ECO:0000256" key="2">
    <source>
        <dbReference type="ARBA" id="ARBA00022692"/>
    </source>
</evidence>
<evidence type="ECO:0000313" key="10">
    <source>
        <dbReference type="Proteomes" id="UP000053411"/>
    </source>
</evidence>
<dbReference type="InterPro" id="IPR008250">
    <property type="entry name" value="ATPase_P-typ_transduc_dom_A_sf"/>
</dbReference>
<dbReference type="InterPro" id="IPR059000">
    <property type="entry name" value="ATPase_P-type_domA"/>
</dbReference>
<dbReference type="STRING" id="1442371.A0A0D2I5U9"/>
<dbReference type="SFLD" id="SFLDG00002">
    <property type="entry name" value="C1.7:_P-type_atpase_like"/>
    <property type="match status" value="1"/>
</dbReference>
<dbReference type="GO" id="GO:0030003">
    <property type="term" value="P:intracellular monoatomic cation homeostasis"/>
    <property type="evidence" value="ECO:0007669"/>
    <property type="project" value="UniProtKB-ARBA"/>
</dbReference>
<feature type="transmembrane region" description="Helical" evidence="7">
    <location>
        <begin position="645"/>
        <end position="662"/>
    </location>
</feature>
<dbReference type="GO" id="GO:0016020">
    <property type="term" value="C:membrane"/>
    <property type="evidence" value="ECO:0007669"/>
    <property type="project" value="UniProtKB-SubCell"/>
</dbReference>
<dbReference type="OrthoDB" id="432719at2759"/>
<feature type="transmembrane region" description="Helical" evidence="7">
    <location>
        <begin position="545"/>
        <end position="567"/>
    </location>
</feature>
<dbReference type="GO" id="GO:0019829">
    <property type="term" value="F:ATPase-coupled monoatomic cation transmembrane transporter activity"/>
    <property type="evidence" value="ECO:0007669"/>
    <property type="project" value="InterPro"/>
</dbReference>
<dbReference type="Pfam" id="PF24534">
    <property type="entry name" value="HMA_PCA1"/>
    <property type="match status" value="1"/>
</dbReference>
<name>A0A0D2I5U9_9EURO</name>
<dbReference type="GO" id="GO:0016887">
    <property type="term" value="F:ATP hydrolysis activity"/>
    <property type="evidence" value="ECO:0007669"/>
    <property type="project" value="InterPro"/>
</dbReference>
<dbReference type="InterPro" id="IPR001757">
    <property type="entry name" value="P_typ_ATPase"/>
</dbReference>
<dbReference type="PRINTS" id="PR00119">
    <property type="entry name" value="CATATPASE"/>
</dbReference>
<dbReference type="EMBL" id="KN848102">
    <property type="protein sequence ID" value="KIX92646.1"/>
    <property type="molecule type" value="Genomic_DNA"/>
</dbReference>
<dbReference type="NCBIfam" id="TIGR01494">
    <property type="entry name" value="ATPase_P-type"/>
    <property type="match status" value="1"/>
</dbReference>
<keyword evidence="6 7" id="KW-0472">Membrane</keyword>
<dbReference type="NCBIfam" id="TIGR01511">
    <property type="entry name" value="ATPase-IB1_Cu"/>
    <property type="match status" value="1"/>
</dbReference>
<dbReference type="AlphaFoldDB" id="A0A0D2I5U9"/>
<keyword evidence="5 7" id="KW-1133">Transmembrane helix</keyword>
<dbReference type="InterPro" id="IPR018303">
    <property type="entry name" value="ATPase_P-typ_P_site"/>
</dbReference>
<dbReference type="PANTHER" id="PTHR46594:SF4">
    <property type="entry name" value="P-TYPE CATION-TRANSPORTING ATPASE"/>
    <property type="match status" value="1"/>
</dbReference>
<evidence type="ECO:0000259" key="8">
    <source>
        <dbReference type="PROSITE" id="PS50846"/>
    </source>
</evidence>
<feature type="domain" description="HMA" evidence="8">
    <location>
        <begin position="400"/>
        <end position="467"/>
    </location>
</feature>
<dbReference type="InterPro" id="IPR036163">
    <property type="entry name" value="HMA_dom_sf"/>
</dbReference>
<organism evidence="9 10">
    <name type="scientific">Fonsecaea multimorphosa CBS 102226</name>
    <dbReference type="NCBI Taxonomy" id="1442371"/>
    <lineage>
        <taxon>Eukaryota</taxon>
        <taxon>Fungi</taxon>
        <taxon>Dikarya</taxon>
        <taxon>Ascomycota</taxon>
        <taxon>Pezizomycotina</taxon>
        <taxon>Eurotiomycetes</taxon>
        <taxon>Chaetothyriomycetidae</taxon>
        <taxon>Chaetothyriales</taxon>
        <taxon>Herpotrichiellaceae</taxon>
        <taxon>Fonsecaea</taxon>
    </lineage>
</organism>
<keyword evidence="2 7" id="KW-0812">Transmembrane</keyword>
<evidence type="ECO:0000256" key="5">
    <source>
        <dbReference type="ARBA" id="ARBA00022989"/>
    </source>
</evidence>
<dbReference type="Proteomes" id="UP000053411">
    <property type="component" value="Unassembled WGS sequence"/>
</dbReference>
<dbReference type="Gene3D" id="2.70.150.10">
    <property type="entry name" value="Calcium-transporting ATPase, cytoplasmic transduction domain A"/>
    <property type="match status" value="1"/>
</dbReference>
<dbReference type="SUPFAM" id="SSF81665">
    <property type="entry name" value="Calcium ATPase, transmembrane domain M"/>
    <property type="match status" value="1"/>
</dbReference>
<feature type="transmembrane region" description="Helical" evidence="7">
    <location>
        <begin position="796"/>
        <end position="817"/>
    </location>
</feature>
<dbReference type="SFLD" id="SFLDF00027">
    <property type="entry name" value="p-type_atpase"/>
    <property type="match status" value="1"/>
</dbReference>
<dbReference type="GeneID" id="27717421"/>
<evidence type="ECO:0000256" key="3">
    <source>
        <dbReference type="ARBA" id="ARBA00022723"/>
    </source>
</evidence>
<dbReference type="NCBIfam" id="TIGR01525">
    <property type="entry name" value="ATPase-IB_hvy"/>
    <property type="match status" value="1"/>
</dbReference>
<evidence type="ECO:0000256" key="6">
    <source>
        <dbReference type="ARBA" id="ARBA00023136"/>
    </source>
</evidence>
<dbReference type="InterPro" id="IPR023299">
    <property type="entry name" value="ATPase_P-typ_cyto_dom_N"/>
</dbReference>
<dbReference type="FunFam" id="2.70.150.10:FF:000002">
    <property type="entry name" value="Copper-transporting ATPase 1, putative"/>
    <property type="match status" value="1"/>
</dbReference>
<dbReference type="InterPro" id="IPR044492">
    <property type="entry name" value="P_typ_ATPase_HD_dom"/>
</dbReference>
<dbReference type="InterPro" id="IPR023214">
    <property type="entry name" value="HAD_sf"/>
</dbReference>
<dbReference type="InterPro" id="IPR027256">
    <property type="entry name" value="P-typ_ATPase_IB"/>
</dbReference>
<evidence type="ECO:0000256" key="7">
    <source>
        <dbReference type="RuleBase" id="RU362081"/>
    </source>
</evidence>
<accession>A0A0D2I5U9</accession>
<evidence type="ECO:0000256" key="4">
    <source>
        <dbReference type="ARBA" id="ARBA00022967"/>
    </source>
</evidence>
<dbReference type="PROSITE" id="PS50846">
    <property type="entry name" value="HMA_2"/>
    <property type="match status" value="1"/>
</dbReference>
<dbReference type="Gene3D" id="3.40.1110.10">
    <property type="entry name" value="Calcium-transporting ATPase, cytoplasmic domain N"/>
    <property type="match status" value="1"/>
</dbReference>
<dbReference type="CDD" id="cd00371">
    <property type="entry name" value="HMA"/>
    <property type="match status" value="1"/>
</dbReference>
<feature type="transmembrane region" description="Helical" evidence="7">
    <location>
        <begin position="612"/>
        <end position="633"/>
    </location>
</feature>
<feature type="transmembrane region" description="Helical" evidence="7">
    <location>
        <begin position="1149"/>
        <end position="1170"/>
    </location>
</feature>
<dbReference type="SUPFAM" id="SSF81653">
    <property type="entry name" value="Calcium ATPase, transduction domain A"/>
    <property type="match status" value="1"/>
</dbReference>
<keyword evidence="4" id="KW-1278">Translocase</keyword>
<evidence type="ECO:0000313" key="9">
    <source>
        <dbReference type="EMBL" id="KIX92646.1"/>
    </source>
</evidence>
<gene>
    <name evidence="9" type="ORF">Z520_11675</name>
</gene>
<dbReference type="VEuPathDB" id="FungiDB:Z520_11675"/>